<feature type="non-terminal residue" evidence="1">
    <location>
        <position position="1"/>
    </location>
</feature>
<proteinExistence type="predicted"/>
<reference evidence="1 2" key="1">
    <citation type="submission" date="2024-02" db="EMBL/GenBank/DDBJ databases">
        <title>De novo assembly and annotation of 12 fungi associated with fruit tree decline syndrome in Ontario, Canada.</title>
        <authorList>
            <person name="Sulman M."/>
            <person name="Ellouze W."/>
            <person name="Ilyukhin E."/>
        </authorList>
    </citation>
    <scope>NUCLEOTIDE SEQUENCE [LARGE SCALE GENOMIC DNA]</scope>
    <source>
        <strain evidence="1 2">M42-189</strain>
    </source>
</reference>
<protein>
    <recommendedName>
        <fullName evidence="3">Ankyrin repeat protein</fullName>
    </recommendedName>
</protein>
<dbReference type="Gene3D" id="1.25.40.20">
    <property type="entry name" value="Ankyrin repeat-containing domain"/>
    <property type="match status" value="1"/>
</dbReference>
<name>A0ABR3R8L1_9PLEO</name>
<evidence type="ECO:0000313" key="2">
    <source>
        <dbReference type="Proteomes" id="UP001521785"/>
    </source>
</evidence>
<dbReference type="InterPro" id="IPR036770">
    <property type="entry name" value="Ankyrin_rpt-contain_sf"/>
</dbReference>
<dbReference type="Proteomes" id="UP001521785">
    <property type="component" value="Unassembled WGS sequence"/>
</dbReference>
<dbReference type="EMBL" id="JAKJXO020000009">
    <property type="protein sequence ID" value="KAL1600538.1"/>
    <property type="molecule type" value="Genomic_DNA"/>
</dbReference>
<dbReference type="SUPFAM" id="SSF48403">
    <property type="entry name" value="Ankyrin repeat"/>
    <property type="match status" value="1"/>
</dbReference>
<dbReference type="SMART" id="SM00248">
    <property type="entry name" value="ANK"/>
    <property type="match status" value="3"/>
</dbReference>
<sequence>IFLEYRLEHIYGAHDLLPSIIRKVVARIMEITQETSSEKQIELNKEVIAAVVKFWNNAHVAAINPSRRMETGCSKDTNDARLLCLVVGMGRLDLTRTVLKLCTAPWSGAYCLGSPIDVAVRARDLAAVELLLTDTKTPKRTRSSIFSRMINTFFIGQSDDSDMEFAKKLISLHSTFLGRPRTDCCLWWLADAHHRGAVGISRIILDMGFTPALAAQYRTRLFEWWGEKPNRMTTKLFVEKKVFDMALTYTFTCIWSDSLKDESVLGYAVRVGDADLVQLALRSGADANGAIKSNGIREHPIYLAITNPACDARILELLLEYNADLVELDASFGENYLEKGHVDSRKRKSLEKAINCTSNN</sequence>
<dbReference type="InterPro" id="IPR002110">
    <property type="entry name" value="Ankyrin_rpt"/>
</dbReference>
<comment type="caution">
    <text evidence="1">The sequence shown here is derived from an EMBL/GenBank/DDBJ whole genome shotgun (WGS) entry which is preliminary data.</text>
</comment>
<evidence type="ECO:0008006" key="3">
    <source>
        <dbReference type="Google" id="ProtNLM"/>
    </source>
</evidence>
<accession>A0ABR3R8L1</accession>
<keyword evidence="2" id="KW-1185">Reference proteome</keyword>
<evidence type="ECO:0000313" key="1">
    <source>
        <dbReference type="EMBL" id="KAL1600538.1"/>
    </source>
</evidence>
<organism evidence="1 2">
    <name type="scientific">Paraconiothyrium brasiliense</name>
    <dbReference type="NCBI Taxonomy" id="300254"/>
    <lineage>
        <taxon>Eukaryota</taxon>
        <taxon>Fungi</taxon>
        <taxon>Dikarya</taxon>
        <taxon>Ascomycota</taxon>
        <taxon>Pezizomycotina</taxon>
        <taxon>Dothideomycetes</taxon>
        <taxon>Pleosporomycetidae</taxon>
        <taxon>Pleosporales</taxon>
        <taxon>Massarineae</taxon>
        <taxon>Didymosphaeriaceae</taxon>
        <taxon>Paraconiothyrium</taxon>
    </lineage>
</organism>
<gene>
    <name evidence="1" type="ORF">SLS60_006924</name>
</gene>